<keyword evidence="2" id="KW-1185">Reference proteome</keyword>
<protein>
    <submittedName>
        <fullName evidence="1">LysR family transcriptional regulator</fullName>
    </submittedName>
</protein>
<feature type="non-terminal residue" evidence="1">
    <location>
        <position position="1"/>
    </location>
</feature>
<dbReference type="EMBL" id="VOGW01000060">
    <property type="protein sequence ID" value="TWV52838.1"/>
    <property type="molecule type" value="Genomic_DNA"/>
</dbReference>
<comment type="caution">
    <text evidence="1">The sequence shown here is derived from an EMBL/GenBank/DDBJ whole genome shotgun (WGS) entry which is preliminary data.</text>
</comment>
<proteinExistence type="predicted"/>
<evidence type="ECO:0000313" key="1">
    <source>
        <dbReference type="EMBL" id="TWV52838.1"/>
    </source>
</evidence>
<accession>A0A5C6JX28</accession>
<name>A0A5C6JX28_9ACTN</name>
<gene>
    <name evidence="1" type="ORF">FRZ03_11035</name>
</gene>
<organism evidence="1 2">
    <name type="scientific">Streptomyces misionensis</name>
    <dbReference type="NCBI Taxonomy" id="67331"/>
    <lineage>
        <taxon>Bacteria</taxon>
        <taxon>Bacillati</taxon>
        <taxon>Actinomycetota</taxon>
        <taxon>Actinomycetes</taxon>
        <taxon>Kitasatosporales</taxon>
        <taxon>Streptomycetaceae</taxon>
        <taxon>Streptomyces</taxon>
    </lineage>
</organism>
<dbReference type="Proteomes" id="UP000320481">
    <property type="component" value="Unassembled WGS sequence"/>
</dbReference>
<dbReference type="AlphaFoldDB" id="A0A5C6JX28"/>
<evidence type="ECO:0000313" key="2">
    <source>
        <dbReference type="Proteomes" id="UP000320481"/>
    </source>
</evidence>
<reference evidence="1" key="1">
    <citation type="journal article" date="2019" name="Microbiol. Resour. Announc.">
        <title>Draft Genomic Sequences of Streptomyces misionensis and Streptomyces albidoflavus, bacteria applied for phytopathogen biocontrol.</title>
        <authorList>
            <person name="Pylro V."/>
            <person name="Dias A."/>
            <person name="Andreote F."/>
            <person name="Varani A."/>
            <person name="Andreote C."/>
            <person name="Bernardo E."/>
            <person name="Martins T."/>
        </authorList>
    </citation>
    <scope>NUCLEOTIDE SEQUENCE [LARGE SCALE GENOMIC DNA]</scope>
    <source>
        <strain evidence="1">66</strain>
    </source>
</reference>
<sequence length="31" mass="3339">GWAVRRWDALTPLARAFADTVAECCTGTGSR</sequence>